<proteinExistence type="predicted"/>
<name>A0A820MEF8_9BILA</name>
<protein>
    <submittedName>
        <fullName evidence="1">Uncharacterized protein</fullName>
    </submittedName>
</protein>
<reference evidence="1" key="1">
    <citation type="submission" date="2021-02" db="EMBL/GenBank/DDBJ databases">
        <authorList>
            <person name="Nowell W R."/>
        </authorList>
    </citation>
    <scope>NUCLEOTIDE SEQUENCE</scope>
</reference>
<organism evidence="1 2">
    <name type="scientific">Rotaria sordida</name>
    <dbReference type="NCBI Taxonomy" id="392033"/>
    <lineage>
        <taxon>Eukaryota</taxon>
        <taxon>Metazoa</taxon>
        <taxon>Spiralia</taxon>
        <taxon>Gnathifera</taxon>
        <taxon>Rotifera</taxon>
        <taxon>Eurotatoria</taxon>
        <taxon>Bdelloidea</taxon>
        <taxon>Philodinida</taxon>
        <taxon>Philodinidae</taxon>
        <taxon>Rotaria</taxon>
    </lineage>
</organism>
<comment type="caution">
    <text evidence="1">The sequence shown here is derived from an EMBL/GenBank/DDBJ whole genome shotgun (WGS) entry which is preliminary data.</text>
</comment>
<feature type="non-terminal residue" evidence="1">
    <location>
        <position position="12"/>
    </location>
</feature>
<dbReference type="EMBL" id="CAJOBE010056076">
    <property type="protein sequence ID" value="CAF4372413.1"/>
    <property type="molecule type" value="Genomic_DNA"/>
</dbReference>
<sequence length="12" mass="1415">MKSQQTSSFEDQ</sequence>
<evidence type="ECO:0000313" key="2">
    <source>
        <dbReference type="Proteomes" id="UP000663874"/>
    </source>
</evidence>
<dbReference type="Proteomes" id="UP000663874">
    <property type="component" value="Unassembled WGS sequence"/>
</dbReference>
<gene>
    <name evidence="1" type="ORF">FNK824_LOCUS43042</name>
</gene>
<evidence type="ECO:0000313" key="1">
    <source>
        <dbReference type="EMBL" id="CAF4372413.1"/>
    </source>
</evidence>
<accession>A0A820MEF8</accession>